<dbReference type="InterPro" id="IPR052969">
    <property type="entry name" value="Thr-specific_kinase-like"/>
</dbReference>
<dbReference type="InterPro" id="IPR036465">
    <property type="entry name" value="vWFA_dom_sf"/>
</dbReference>
<accession>A0A2J7ZVQ6</accession>
<evidence type="ECO:0008006" key="4">
    <source>
        <dbReference type="Google" id="ProtNLM"/>
    </source>
</evidence>
<comment type="caution">
    <text evidence="2">The sequence shown here is derived from an EMBL/GenBank/DDBJ whole genome shotgun (WGS) entry which is preliminary data.</text>
</comment>
<sequence length="296" mass="33624">MAEQPQPSDSLSSMARYRMDTAQKKQLLEQKRFEAMKEAKEAAEELARIERLEPIKMQIRAAMKMDLVFVIDITGSMQPYWDAVVKQVNHIIGSIEDMYENAKSNFRLGFVGYRDVCDAEHTRFMVRPLERVEGSISSVTREWLESIRCNGGGDAAEVRLLWCVSNEALCTINVCLCCFISFIRYVTHKTTATKDVHGALEKAGSAEMLWERDPLMTRTVVHIADAPGHGARLHQGLESAKSEKFDKLPDHDKDGKELERLLRHLRETVKARTLPCPAHCMNLLYVLFRPAAVVLC</sequence>
<dbReference type="Gene3D" id="3.40.50.410">
    <property type="entry name" value="von Willebrand factor, type A domain"/>
    <property type="match status" value="1"/>
</dbReference>
<name>A0A2J7ZVQ6_9CHLO</name>
<keyword evidence="3" id="KW-1185">Reference proteome</keyword>
<feature type="non-terminal residue" evidence="2">
    <location>
        <position position="296"/>
    </location>
</feature>
<evidence type="ECO:0000256" key="1">
    <source>
        <dbReference type="SAM" id="Coils"/>
    </source>
</evidence>
<organism evidence="2 3">
    <name type="scientific">Tetrabaena socialis</name>
    <dbReference type="NCBI Taxonomy" id="47790"/>
    <lineage>
        <taxon>Eukaryota</taxon>
        <taxon>Viridiplantae</taxon>
        <taxon>Chlorophyta</taxon>
        <taxon>core chlorophytes</taxon>
        <taxon>Chlorophyceae</taxon>
        <taxon>CS clade</taxon>
        <taxon>Chlamydomonadales</taxon>
        <taxon>Tetrabaenaceae</taxon>
        <taxon>Tetrabaena</taxon>
    </lineage>
</organism>
<dbReference type="OrthoDB" id="301415at2759"/>
<dbReference type="PANTHER" id="PTHR47763:SF4">
    <property type="entry name" value="ALPHA-PROTEIN KINASE VWKA"/>
    <property type="match status" value="1"/>
</dbReference>
<dbReference type="PANTHER" id="PTHR47763">
    <property type="entry name" value="ALPHA-PROTEIN KINASE VWKA"/>
    <property type="match status" value="1"/>
</dbReference>
<protein>
    <recommendedName>
        <fullName evidence="4">VWFA domain-containing protein</fullName>
    </recommendedName>
</protein>
<proteinExistence type="predicted"/>
<keyword evidence="1" id="KW-0175">Coiled coil</keyword>
<reference evidence="2 3" key="1">
    <citation type="journal article" date="2017" name="Mol. Biol. Evol.">
        <title>The 4-celled Tetrabaena socialis nuclear genome reveals the essential components for genetic control of cell number at the origin of multicellularity in the volvocine lineage.</title>
        <authorList>
            <person name="Featherston J."/>
            <person name="Arakaki Y."/>
            <person name="Hanschen E.R."/>
            <person name="Ferris P.J."/>
            <person name="Michod R.E."/>
            <person name="Olson B.J.S.C."/>
            <person name="Nozaki H."/>
            <person name="Durand P.M."/>
        </authorList>
    </citation>
    <scope>NUCLEOTIDE SEQUENCE [LARGE SCALE GENOMIC DNA]</scope>
    <source>
        <strain evidence="2 3">NIES-571</strain>
    </source>
</reference>
<dbReference type="Proteomes" id="UP000236333">
    <property type="component" value="Unassembled WGS sequence"/>
</dbReference>
<dbReference type="AlphaFoldDB" id="A0A2J7ZVQ6"/>
<evidence type="ECO:0000313" key="3">
    <source>
        <dbReference type="Proteomes" id="UP000236333"/>
    </source>
</evidence>
<feature type="coiled-coil region" evidence="1">
    <location>
        <begin position="25"/>
        <end position="52"/>
    </location>
</feature>
<dbReference type="EMBL" id="PGGS01000395">
    <property type="protein sequence ID" value="PNH04363.1"/>
    <property type="molecule type" value="Genomic_DNA"/>
</dbReference>
<evidence type="ECO:0000313" key="2">
    <source>
        <dbReference type="EMBL" id="PNH04363.1"/>
    </source>
</evidence>
<gene>
    <name evidence="2" type="ORF">TSOC_009473</name>
</gene>
<dbReference type="SUPFAM" id="SSF53300">
    <property type="entry name" value="vWA-like"/>
    <property type="match status" value="1"/>
</dbReference>